<dbReference type="Proteomes" id="UP000033607">
    <property type="component" value="Unassembled WGS sequence"/>
</dbReference>
<feature type="compositionally biased region" description="Basic and acidic residues" evidence="1">
    <location>
        <begin position="1"/>
        <end position="11"/>
    </location>
</feature>
<name>A0A0F5YIC8_9CYAN</name>
<gene>
    <name evidence="2" type="ORF">WN50_08980</name>
</gene>
<comment type="caution">
    <text evidence="2">The sequence shown here is derived from an EMBL/GenBank/DDBJ whole genome shotgun (WGS) entry which is preliminary data.</text>
</comment>
<sequence>MFKVEGDDSNPRAKVAISTSATQIPQNWEKSSHSLKNQDFRGESIAFCCPFLRLIGVTVYNPLYES</sequence>
<dbReference type="AlphaFoldDB" id="A0A0F5YIC8"/>
<evidence type="ECO:0000313" key="3">
    <source>
        <dbReference type="Proteomes" id="UP000033607"/>
    </source>
</evidence>
<reference evidence="2 3" key="1">
    <citation type="submission" date="2015-06" db="EMBL/GenBank/DDBJ databases">
        <title>Draft genome assembly of filamentous brackish cyanobacterium Limnoraphis robusta strain CS-951.</title>
        <authorList>
            <person name="Willis A."/>
            <person name="Parks M."/>
            <person name="Burford M.A."/>
        </authorList>
    </citation>
    <scope>NUCLEOTIDE SEQUENCE [LARGE SCALE GENOMIC DNA]</scope>
    <source>
        <strain evidence="2 3">CS-951</strain>
    </source>
</reference>
<protein>
    <submittedName>
        <fullName evidence="2">Uncharacterized protein</fullName>
    </submittedName>
</protein>
<accession>A0A0F5YIC8</accession>
<dbReference type="EMBL" id="LATL02000244">
    <property type="protein sequence ID" value="KKD38407.1"/>
    <property type="molecule type" value="Genomic_DNA"/>
</dbReference>
<evidence type="ECO:0000313" key="2">
    <source>
        <dbReference type="EMBL" id="KKD38407.1"/>
    </source>
</evidence>
<organism evidence="2 3">
    <name type="scientific">Limnoraphis robusta CS-951</name>
    <dbReference type="NCBI Taxonomy" id="1637645"/>
    <lineage>
        <taxon>Bacteria</taxon>
        <taxon>Bacillati</taxon>
        <taxon>Cyanobacteriota</taxon>
        <taxon>Cyanophyceae</taxon>
        <taxon>Oscillatoriophycideae</taxon>
        <taxon>Oscillatoriales</taxon>
        <taxon>Sirenicapillariaceae</taxon>
        <taxon>Limnoraphis</taxon>
    </lineage>
</organism>
<evidence type="ECO:0000256" key="1">
    <source>
        <dbReference type="SAM" id="MobiDB-lite"/>
    </source>
</evidence>
<feature type="region of interest" description="Disordered" evidence="1">
    <location>
        <begin position="1"/>
        <end position="21"/>
    </location>
</feature>
<proteinExistence type="predicted"/>